<comment type="caution">
    <text evidence="2">The sequence shown here is derived from an EMBL/GenBank/DDBJ whole genome shotgun (WGS) entry which is preliminary data.</text>
</comment>
<dbReference type="AlphaFoldDB" id="A0A4C1VPY6"/>
<dbReference type="Proteomes" id="UP000299102">
    <property type="component" value="Unassembled WGS sequence"/>
</dbReference>
<reference evidence="2 3" key="1">
    <citation type="journal article" date="2019" name="Commun. Biol.">
        <title>The bagworm genome reveals a unique fibroin gene that provides high tensile strength.</title>
        <authorList>
            <person name="Kono N."/>
            <person name="Nakamura H."/>
            <person name="Ohtoshi R."/>
            <person name="Tomita M."/>
            <person name="Numata K."/>
            <person name="Arakawa K."/>
        </authorList>
    </citation>
    <scope>NUCLEOTIDE SEQUENCE [LARGE SCALE GENOMIC DNA]</scope>
</reference>
<evidence type="ECO:0000259" key="1">
    <source>
        <dbReference type="Pfam" id="PF01443"/>
    </source>
</evidence>
<dbReference type="OrthoDB" id="9995375at2759"/>
<dbReference type="EMBL" id="BGZK01000381">
    <property type="protein sequence ID" value="GBP40472.1"/>
    <property type="molecule type" value="Genomic_DNA"/>
</dbReference>
<evidence type="ECO:0000313" key="2">
    <source>
        <dbReference type="EMBL" id="GBP40472.1"/>
    </source>
</evidence>
<gene>
    <name evidence="2" type="ORF">EVAR_25325_1</name>
</gene>
<proteinExistence type="predicted"/>
<name>A0A4C1VPY6_EUMVA</name>
<sequence>MRMMASVLMNDFQRLKSCDRLIVDEALISHFGAVMATRLAGAKEVLLINDVNQLAFIDRLYFFEMQYIRPNLVATVKKELLCTYRNSMDVAYALNDLCNGIYSSMTRVRLLWMETFSDANIPKDVPNTLYLTYTQVEKESLITQRFGKGEGTCVLTIHEAQGLTSEGTVIVRISAKHKSHDSVSHAVEVITRYTVSCVYYTDDGDDAIGRFIKEAVATSENKTKQCKNGHFKWGQDNNERFAENWKQ</sequence>
<organism evidence="2 3">
    <name type="scientific">Eumeta variegata</name>
    <name type="common">Bagworm moth</name>
    <name type="synonym">Eumeta japonica</name>
    <dbReference type="NCBI Taxonomy" id="151549"/>
    <lineage>
        <taxon>Eukaryota</taxon>
        <taxon>Metazoa</taxon>
        <taxon>Ecdysozoa</taxon>
        <taxon>Arthropoda</taxon>
        <taxon>Hexapoda</taxon>
        <taxon>Insecta</taxon>
        <taxon>Pterygota</taxon>
        <taxon>Neoptera</taxon>
        <taxon>Endopterygota</taxon>
        <taxon>Lepidoptera</taxon>
        <taxon>Glossata</taxon>
        <taxon>Ditrysia</taxon>
        <taxon>Tineoidea</taxon>
        <taxon>Psychidae</taxon>
        <taxon>Oiketicinae</taxon>
        <taxon>Eumeta</taxon>
    </lineage>
</organism>
<dbReference type="Gene3D" id="3.40.50.300">
    <property type="entry name" value="P-loop containing nucleotide triphosphate hydrolases"/>
    <property type="match status" value="2"/>
</dbReference>
<protein>
    <recommendedName>
        <fullName evidence="1">(+)RNA virus helicase C-terminal domain-containing protein</fullName>
    </recommendedName>
</protein>
<dbReference type="GO" id="GO:0005524">
    <property type="term" value="F:ATP binding"/>
    <property type="evidence" value="ECO:0007669"/>
    <property type="project" value="InterPro"/>
</dbReference>
<dbReference type="InterPro" id="IPR027417">
    <property type="entry name" value="P-loop_NTPase"/>
</dbReference>
<feature type="domain" description="(+)RNA virus helicase C-terminal" evidence="1">
    <location>
        <begin position="2"/>
        <end position="201"/>
    </location>
</feature>
<keyword evidence="3" id="KW-1185">Reference proteome</keyword>
<dbReference type="Pfam" id="PF01443">
    <property type="entry name" value="Viral_helicase1"/>
    <property type="match status" value="1"/>
</dbReference>
<accession>A0A4C1VPY6</accession>
<evidence type="ECO:0000313" key="3">
    <source>
        <dbReference type="Proteomes" id="UP000299102"/>
    </source>
</evidence>
<dbReference type="InterPro" id="IPR027351">
    <property type="entry name" value="(+)RNA_virus_helicase_core_dom"/>
</dbReference>